<organism evidence="1">
    <name type="scientific">Chlamydomonas euryale</name>
    <dbReference type="NCBI Taxonomy" id="1486919"/>
    <lineage>
        <taxon>Eukaryota</taxon>
        <taxon>Viridiplantae</taxon>
        <taxon>Chlorophyta</taxon>
        <taxon>core chlorophytes</taxon>
        <taxon>Chlorophyceae</taxon>
        <taxon>CS clade</taxon>
        <taxon>Chlamydomonadales</taxon>
        <taxon>Chlamydomonadaceae</taxon>
        <taxon>Chlamydomonas</taxon>
    </lineage>
</organism>
<dbReference type="AlphaFoldDB" id="A0A7R9VEC2"/>
<dbReference type="EMBL" id="HBEC01025181">
    <property type="protein sequence ID" value="CAD8292581.1"/>
    <property type="molecule type" value="Transcribed_RNA"/>
</dbReference>
<sequence>MFVLQLTMAVRRPSVVHERESPRVPTPRAWRRHASVATRDTVWHLRNTAMHIPERSHSQLSTPSLCTCLFHIPAQQHKWHRPTSATLNRALVFGPPCHITDV</sequence>
<accession>A0A7R9VEC2</accession>
<proteinExistence type="predicted"/>
<gene>
    <name evidence="1" type="ORF">CEUR00632_LOCUS11554</name>
</gene>
<protein>
    <submittedName>
        <fullName evidence="1">Uncharacterized protein</fullName>
    </submittedName>
</protein>
<evidence type="ECO:0000313" key="1">
    <source>
        <dbReference type="EMBL" id="CAD8292581.1"/>
    </source>
</evidence>
<name>A0A7R9VEC2_9CHLO</name>
<reference evidence="1" key="1">
    <citation type="submission" date="2021-01" db="EMBL/GenBank/DDBJ databases">
        <authorList>
            <person name="Corre E."/>
            <person name="Pelletier E."/>
            <person name="Niang G."/>
            <person name="Scheremetjew M."/>
            <person name="Finn R."/>
            <person name="Kale V."/>
            <person name="Holt S."/>
            <person name="Cochrane G."/>
            <person name="Meng A."/>
            <person name="Brown T."/>
            <person name="Cohen L."/>
        </authorList>
    </citation>
    <scope>NUCLEOTIDE SEQUENCE</scope>
    <source>
        <strain evidence="1">CCMP219</strain>
    </source>
</reference>